<dbReference type="OrthoDB" id="9807414at2"/>
<dbReference type="SUPFAM" id="SSF53756">
    <property type="entry name" value="UDP-Glycosyltransferase/glycogen phosphorylase"/>
    <property type="match status" value="1"/>
</dbReference>
<evidence type="ECO:0000313" key="3">
    <source>
        <dbReference type="EMBL" id="QCI66056.1"/>
    </source>
</evidence>
<dbReference type="AlphaFoldDB" id="A0A4D7B918"/>
<dbReference type="GO" id="GO:0016757">
    <property type="term" value="F:glycosyltransferase activity"/>
    <property type="evidence" value="ECO:0007669"/>
    <property type="project" value="InterPro"/>
</dbReference>
<evidence type="ECO:0000259" key="2">
    <source>
        <dbReference type="Pfam" id="PF13439"/>
    </source>
</evidence>
<feature type="domain" description="Glycosyltransferase subfamily 4-like N-terminal" evidence="2">
    <location>
        <begin position="31"/>
        <end position="189"/>
    </location>
</feature>
<feature type="domain" description="Glycosyl transferase family 1" evidence="1">
    <location>
        <begin position="206"/>
        <end position="361"/>
    </location>
</feature>
<dbReference type="Gene3D" id="3.40.50.2000">
    <property type="entry name" value="Glycogen Phosphorylase B"/>
    <property type="match status" value="2"/>
</dbReference>
<dbReference type="Pfam" id="PF13439">
    <property type="entry name" value="Glyco_transf_4"/>
    <property type="match status" value="1"/>
</dbReference>
<dbReference type="Proteomes" id="UP000298781">
    <property type="component" value="Chromosome"/>
</dbReference>
<proteinExistence type="predicted"/>
<keyword evidence="3" id="KW-0808">Transferase</keyword>
<gene>
    <name evidence="3" type="ORF">E8M01_18680</name>
</gene>
<accession>A0A4D7B918</accession>
<organism evidence="3 4">
    <name type="scientific">Phreatobacter stygius</name>
    <dbReference type="NCBI Taxonomy" id="1940610"/>
    <lineage>
        <taxon>Bacteria</taxon>
        <taxon>Pseudomonadati</taxon>
        <taxon>Pseudomonadota</taxon>
        <taxon>Alphaproteobacteria</taxon>
        <taxon>Hyphomicrobiales</taxon>
        <taxon>Phreatobacteraceae</taxon>
        <taxon>Phreatobacter</taxon>
    </lineage>
</organism>
<dbReference type="EMBL" id="CP039690">
    <property type="protein sequence ID" value="QCI66056.1"/>
    <property type="molecule type" value="Genomic_DNA"/>
</dbReference>
<dbReference type="Pfam" id="PF00534">
    <property type="entry name" value="Glycos_transf_1"/>
    <property type="match status" value="1"/>
</dbReference>
<reference evidence="3 4" key="1">
    <citation type="submission" date="2019-04" db="EMBL/GenBank/DDBJ databases">
        <title>Phreatobacter aquaticus sp. nov.</title>
        <authorList>
            <person name="Choi A."/>
        </authorList>
    </citation>
    <scope>NUCLEOTIDE SEQUENCE [LARGE SCALE GENOMIC DNA]</scope>
    <source>
        <strain evidence="3 4">KCTC 52518</strain>
    </source>
</reference>
<protein>
    <submittedName>
        <fullName evidence="3">Glycosyltransferase family 4 protein</fullName>
    </submittedName>
</protein>
<evidence type="ECO:0000259" key="1">
    <source>
        <dbReference type="Pfam" id="PF00534"/>
    </source>
</evidence>
<dbReference type="InterPro" id="IPR028098">
    <property type="entry name" value="Glyco_trans_4-like_N"/>
</dbReference>
<name>A0A4D7B918_9HYPH</name>
<dbReference type="PANTHER" id="PTHR45947">
    <property type="entry name" value="SULFOQUINOVOSYL TRANSFERASE SQD2"/>
    <property type="match status" value="1"/>
</dbReference>
<keyword evidence="4" id="KW-1185">Reference proteome</keyword>
<dbReference type="PANTHER" id="PTHR45947:SF3">
    <property type="entry name" value="SULFOQUINOVOSYL TRANSFERASE SQD2"/>
    <property type="match status" value="1"/>
</dbReference>
<dbReference type="KEGG" id="pstg:E8M01_18680"/>
<dbReference type="InterPro" id="IPR050194">
    <property type="entry name" value="Glycosyltransferase_grp1"/>
</dbReference>
<dbReference type="CDD" id="cd03801">
    <property type="entry name" value="GT4_PimA-like"/>
    <property type="match status" value="1"/>
</dbReference>
<dbReference type="InterPro" id="IPR001296">
    <property type="entry name" value="Glyco_trans_1"/>
</dbReference>
<evidence type="ECO:0000313" key="4">
    <source>
        <dbReference type="Proteomes" id="UP000298781"/>
    </source>
</evidence>
<sequence length="389" mass="41707">MSGQVTSTIPPDHRRAMKIALVGDWFLPRLGGIELQTRDLALELMAEGHLVEVITGVPGPDAVDGIKVIRLPGPRLIGAGIAVTPGVFKALHGSIRAGGYDVIHAHFGIITPIAHDALRFAAAHRIPAVATFHSVLRYYDLPLKLLDRTLGYSGWPVRYVGVSSVTAEAMRPLVGDHDIAVIPNGIDLAWWRRPAGAIRPDRAATRPVAFVTVMRLEKRKRARALIAAFADAMTGLAAGAAELTVIGDGGERPALERIVERRGLSGQIRFLGSRGRPEIRDILHRSDVFALASRLEAFGIAALEARAAGLPVVTLKASGARDFLRHDGDSLLAGDDAELSRQIRSLIVDPALRGRLAQGAEASPEGVDWTSVGPRYLAEYRAAIRDAAV</sequence>